<dbReference type="PROSITE" id="PS51779">
    <property type="entry name" value="POTRA"/>
    <property type="match status" value="1"/>
</dbReference>
<protein>
    <recommendedName>
        <fullName evidence="9">Cell division protein FtsQ</fullName>
    </recommendedName>
</protein>
<keyword evidence="5 9" id="KW-0812">Transmembrane</keyword>
<proteinExistence type="inferred from homology"/>
<dbReference type="GO" id="GO:0051301">
    <property type="term" value="P:cell division"/>
    <property type="evidence" value="ECO:0007669"/>
    <property type="project" value="UniProtKB-KW"/>
</dbReference>
<keyword evidence="8 9" id="KW-0131">Cell cycle</keyword>
<accession>A0ABU3BX52</accession>
<dbReference type="InterPro" id="IPR013685">
    <property type="entry name" value="POTRA_FtsQ_type"/>
</dbReference>
<feature type="domain" description="POTRA" evidence="11">
    <location>
        <begin position="34"/>
        <end position="103"/>
    </location>
</feature>
<evidence type="ECO:0000256" key="6">
    <source>
        <dbReference type="ARBA" id="ARBA00022989"/>
    </source>
</evidence>
<sequence length="246" mass="26728">MRTERKRLLTPLSILAMSAAIAACTWQGLTPDQRQAHRMIVVGDLARTTDAALVDAAAPYMTRGFYELDAAELAGAIRALPWIAEATVHRRWPDSVVVRVAEYRPAARWGEDQLVDAEGQRFELPADQVPADLPIVHGPDGSARELLAELPALQAILAGTDMRIGRLELDRRGGWTAWLANGLELRLGRDSVRDRLTRFARHAPSALGAALETAGYVDLRYADGFAVGGNRAAPANDSETDNEQAA</sequence>
<keyword evidence="3 9" id="KW-0997">Cell inner membrane</keyword>
<organism evidence="12 13">
    <name type="scientific">Spectribacter hydrogenoxidans</name>
    <dbReference type="NCBI Taxonomy" id="3075608"/>
    <lineage>
        <taxon>Bacteria</taxon>
        <taxon>Pseudomonadati</taxon>
        <taxon>Pseudomonadota</taxon>
        <taxon>Gammaproteobacteria</taxon>
        <taxon>Salinisphaerales</taxon>
        <taxon>Salinisphaeraceae</taxon>
        <taxon>Spectribacter</taxon>
    </lineage>
</organism>
<keyword evidence="2 9" id="KW-1003">Cell membrane</keyword>
<comment type="subcellular location">
    <subcellularLocation>
        <location evidence="9">Cell inner membrane</location>
        <topology evidence="9">Single-pass type II membrane protein</topology>
    </subcellularLocation>
    <subcellularLocation>
        <location evidence="1">Membrane</location>
    </subcellularLocation>
    <text evidence="9">Localizes to the division septum.</text>
</comment>
<gene>
    <name evidence="9" type="primary">ftsQ</name>
    <name evidence="12" type="ORF">RM532_02780</name>
</gene>
<dbReference type="HAMAP" id="MF_00911">
    <property type="entry name" value="FtsQ_subfam"/>
    <property type="match status" value="1"/>
</dbReference>
<comment type="caution">
    <text evidence="12">The sequence shown here is derived from an EMBL/GenBank/DDBJ whole genome shotgun (WGS) entry which is preliminary data.</text>
</comment>
<evidence type="ECO:0000256" key="5">
    <source>
        <dbReference type="ARBA" id="ARBA00022692"/>
    </source>
</evidence>
<comment type="subunit">
    <text evidence="9">Part of a complex composed of FtsB, FtsL and FtsQ.</text>
</comment>
<keyword evidence="7 9" id="KW-0472">Membrane</keyword>
<evidence type="ECO:0000256" key="7">
    <source>
        <dbReference type="ARBA" id="ARBA00023136"/>
    </source>
</evidence>
<evidence type="ECO:0000256" key="9">
    <source>
        <dbReference type="HAMAP-Rule" id="MF_00911"/>
    </source>
</evidence>
<dbReference type="Gene3D" id="3.40.50.11690">
    <property type="entry name" value="Cell division protein FtsQ/DivIB"/>
    <property type="match status" value="1"/>
</dbReference>
<dbReference type="EMBL" id="JAVRIB010000002">
    <property type="protein sequence ID" value="MDT0633878.1"/>
    <property type="molecule type" value="Genomic_DNA"/>
</dbReference>
<dbReference type="InterPro" id="IPR026579">
    <property type="entry name" value="FtsQ"/>
</dbReference>
<reference evidence="12 13" key="1">
    <citation type="submission" date="2023-09" db="EMBL/GenBank/DDBJ databases">
        <authorList>
            <person name="Rey-Velasco X."/>
        </authorList>
    </citation>
    <scope>NUCLEOTIDE SEQUENCE [LARGE SCALE GENOMIC DNA]</scope>
    <source>
        <strain evidence="12 13">W335</strain>
    </source>
</reference>
<keyword evidence="10" id="KW-0732">Signal</keyword>
<comment type="function">
    <text evidence="9">Essential cell division protein. May link together the upstream cell division proteins, which are predominantly cytoplasmic, with the downstream cell division proteins, which are predominantly periplasmic. May control correct divisome assembly.</text>
</comment>
<keyword evidence="6 9" id="KW-1133">Transmembrane helix</keyword>
<dbReference type="PANTHER" id="PTHR35851">
    <property type="entry name" value="CELL DIVISION PROTEIN FTSQ"/>
    <property type="match status" value="1"/>
</dbReference>
<evidence type="ECO:0000256" key="4">
    <source>
        <dbReference type="ARBA" id="ARBA00022618"/>
    </source>
</evidence>
<evidence type="ECO:0000259" key="11">
    <source>
        <dbReference type="PROSITE" id="PS51779"/>
    </source>
</evidence>
<evidence type="ECO:0000256" key="10">
    <source>
        <dbReference type="SAM" id="SignalP"/>
    </source>
</evidence>
<dbReference type="Pfam" id="PF03799">
    <property type="entry name" value="FtsQ_DivIB_C"/>
    <property type="match status" value="1"/>
</dbReference>
<dbReference type="RefSeq" id="WP_311651604.1">
    <property type="nucleotide sequence ID" value="NZ_JAVRIB010000002.1"/>
</dbReference>
<dbReference type="PROSITE" id="PS51257">
    <property type="entry name" value="PROKAR_LIPOPROTEIN"/>
    <property type="match status" value="1"/>
</dbReference>
<feature type="chain" id="PRO_5047336903" description="Cell division protein FtsQ" evidence="10">
    <location>
        <begin position="23"/>
        <end position="246"/>
    </location>
</feature>
<dbReference type="PANTHER" id="PTHR35851:SF1">
    <property type="entry name" value="CELL DIVISION PROTEIN FTSQ"/>
    <property type="match status" value="1"/>
</dbReference>
<evidence type="ECO:0000256" key="3">
    <source>
        <dbReference type="ARBA" id="ARBA00022519"/>
    </source>
</evidence>
<keyword evidence="4 9" id="KW-0132">Cell division</keyword>
<evidence type="ECO:0000313" key="12">
    <source>
        <dbReference type="EMBL" id="MDT0633878.1"/>
    </source>
</evidence>
<dbReference type="InterPro" id="IPR005548">
    <property type="entry name" value="Cell_div_FtsQ/DivIB_C"/>
</dbReference>
<dbReference type="Pfam" id="PF08478">
    <property type="entry name" value="POTRA_1"/>
    <property type="match status" value="1"/>
</dbReference>
<evidence type="ECO:0000256" key="8">
    <source>
        <dbReference type="ARBA" id="ARBA00023306"/>
    </source>
</evidence>
<evidence type="ECO:0000256" key="1">
    <source>
        <dbReference type="ARBA" id="ARBA00004370"/>
    </source>
</evidence>
<comment type="similarity">
    <text evidence="9">Belongs to the FtsQ/DivIB family. FtsQ subfamily.</text>
</comment>
<evidence type="ECO:0000256" key="2">
    <source>
        <dbReference type="ARBA" id="ARBA00022475"/>
    </source>
</evidence>
<dbReference type="Proteomes" id="UP001251857">
    <property type="component" value="Unassembled WGS sequence"/>
</dbReference>
<dbReference type="InterPro" id="IPR034746">
    <property type="entry name" value="POTRA"/>
</dbReference>
<dbReference type="Gene3D" id="3.10.20.310">
    <property type="entry name" value="membrane protein fhac"/>
    <property type="match status" value="1"/>
</dbReference>
<keyword evidence="13" id="KW-1185">Reference proteome</keyword>
<feature type="signal peptide" evidence="10">
    <location>
        <begin position="1"/>
        <end position="22"/>
    </location>
</feature>
<evidence type="ECO:0000313" key="13">
    <source>
        <dbReference type="Proteomes" id="UP001251857"/>
    </source>
</evidence>
<dbReference type="InterPro" id="IPR045335">
    <property type="entry name" value="FtsQ_C_sf"/>
</dbReference>
<name>A0ABU3BX52_9GAMM</name>